<dbReference type="KEGG" id="otm:OSB_19110"/>
<organism evidence="2 3">
    <name type="scientific">Octadecabacter temperatus</name>
    <dbReference type="NCBI Taxonomy" id="1458307"/>
    <lineage>
        <taxon>Bacteria</taxon>
        <taxon>Pseudomonadati</taxon>
        <taxon>Pseudomonadota</taxon>
        <taxon>Alphaproteobacteria</taxon>
        <taxon>Rhodobacterales</taxon>
        <taxon>Roseobacteraceae</taxon>
        <taxon>Octadecabacter</taxon>
    </lineage>
</organism>
<keyword evidence="3" id="KW-1185">Reference proteome</keyword>
<proteinExistence type="predicted"/>
<dbReference type="PROSITE" id="PS51257">
    <property type="entry name" value="PROKAR_LIPOPROTEIN"/>
    <property type="match status" value="1"/>
</dbReference>
<evidence type="ECO:0000313" key="2">
    <source>
        <dbReference type="EMBL" id="AKS46451.1"/>
    </source>
</evidence>
<dbReference type="RefSeq" id="WP_049834751.1">
    <property type="nucleotide sequence ID" value="NZ_CP012160.1"/>
</dbReference>
<evidence type="ECO:0000256" key="1">
    <source>
        <dbReference type="SAM" id="MobiDB-lite"/>
    </source>
</evidence>
<dbReference type="STRING" id="1458307.OSB_19110"/>
<dbReference type="EMBL" id="CP012160">
    <property type="protein sequence ID" value="AKS46451.1"/>
    <property type="molecule type" value="Genomic_DNA"/>
</dbReference>
<accession>A0A0K0Y6C6</accession>
<reference evidence="2 3" key="1">
    <citation type="journal article" date="2015" name="Genome Announc.">
        <title>Closed Genome Sequence of Octadecabacter temperatus SB1, the First Mesophilic Species of the Genus Octadecabacter.</title>
        <authorList>
            <person name="Voget S."/>
            <person name="Billerbeck S."/>
            <person name="Simon M."/>
            <person name="Daniel R."/>
        </authorList>
    </citation>
    <scope>NUCLEOTIDE SEQUENCE [LARGE SCALE GENOMIC DNA]</scope>
    <source>
        <strain evidence="2 3">SB1</strain>
    </source>
</reference>
<dbReference type="OrthoDB" id="8348025at2"/>
<dbReference type="Proteomes" id="UP000067444">
    <property type="component" value="Chromosome"/>
</dbReference>
<evidence type="ECO:0000313" key="3">
    <source>
        <dbReference type="Proteomes" id="UP000067444"/>
    </source>
</evidence>
<sequence length="227" mass="26078">MALIYKNFAIVSLGMSCQGAHQIELNKDALDDIMGEVSTKRRTPLDFLVAPPVGAAALVRRQIYYPRNANVLRHLDGKRYHWEHRGIWYLHDANARERFPDLSQRFAHMGANLKRIGKRPTLAVWSNSQRNLSDSLVDRDLDYIARQSELDMLLKALRKHCPRAEMLNVVAQDRTDSADPLRSTEHVPYESDDHPDDWRGDNTTWTTILSDALQSDRIQRLIAGQTH</sequence>
<feature type="region of interest" description="Disordered" evidence="1">
    <location>
        <begin position="175"/>
        <end position="198"/>
    </location>
</feature>
<name>A0A0K0Y6C6_9RHOB</name>
<protein>
    <submittedName>
        <fullName evidence="2">Uncharacterized protein</fullName>
    </submittedName>
</protein>
<gene>
    <name evidence="2" type="ORF">OSB_19110</name>
</gene>
<dbReference type="AlphaFoldDB" id="A0A0K0Y6C6"/>